<name>A0AB34R8H3_9PORP</name>
<evidence type="ECO:0000313" key="4">
    <source>
        <dbReference type="Proteomes" id="UP000031937"/>
    </source>
</evidence>
<dbReference type="Pfam" id="PF09832">
    <property type="entry name" value="DUF2059"/>
    <property type="match status" value="1"/>
</dbReference>
<evidence type="ECO:0000259" key="2">
    <source>
        <dbReference type="Pfam" id="PF09832"/>
    </source>
</evidence>
<dbReference type="Proteomes" id="UP000031937">
    <property type="component" value="Unassembled WGS sequence"/>
</dbReference>
<accession>A0AB34R8H3</accession>
<dbReference type="AlphaFoldDB" id="A0AB34R8H3"/>
<feature type="signal peptide" evidence="1">
    <location>
        <begin position="1"/>
        <end position="20"/>
    </location>
</feature>
<proteinExistence type="predicted"/>
<gene>
    <name evidence="3" type="ORF">IE90_06300</name>
</gene>
<evidence type="ECO:0000256" key="1">
    <source>
        <dbReference type="SAM" id="SignalP"/>
    </source>
</evidence>
<sequence>MKKIMIMVVLTLFVWVGTKAQTTAPATQPSKEYVETLKKMMQISGADLSFKMMVPQMFAAIKQQLPNVPADALDAIQAEVEKTALDDLITMMAPVYEKQLTKTDLEEIIKFYETPIGKKLAAAQPLIMQGSMQIGQQWGQQVVMKIQKMLQDKGYLPMQ</sequence>
<protein>
    <recommendedName>
        <fullName evidence="2">DUF2059 domain-containing protein</fullName>
    </recommendedName>
</protein>
<dbReference type="InterPro" id="IPR018637">
    <property type="entry name" value="DUF2059"/>
</dbReference>
<organism evidence="3 4">
    <name type="scientific">Sanguibacteroides justesenii</name>
    <dbReference type="NCBI Taxonomy" id="1547597"/>
    <lineage>
        <taxon>Bacteria</taxon>
        <taxon>Pseudomonadati</taxon>
        <taxon>Bacteroidota</taxon>
        <taxon>Bacteroidia</taxon>
        <taxon>Bacteroidales</taxon>
        <taxon>Porphyromonadaceae</taxon>
        <taxon>Sanguibacteroides</taxon>
    </lineage>
</organism>
<dbReference type="EMBL" id="JPIT01000018">
    <property type="protein sequence ID" value="KIO45051.1"/>
    <property type="molecule type" value="Genomic_DNA"/>
</dbReference>
<keyword evidence="1" id="KW-0732">Signal</keyword>
<dbReference type="RefSeq" id="WP_041503027.1">
    <property type="nucleotide sequence ID" value="NZ_JPIT01000018.1"/>
</dbReference>
<comment type="caution">
    <text evidence="3">The sequence shown here is derived from an EMBL/GenBank/DDBJ whole genome shotgun (WGS) entry which is preliminary data.</text>
</comment>
<evidence type="ECO:0000313" key="3">
    <source>
        <dbReference type="EMBL" id="KIO45051.1"/>
    </source>
</evidence>
<reference evidence="3 4" key="1">
    <citation type="submission" date="2014-07" db="EMBL/GenBank/DDBJ databases">
        <title>Porphyromonadaceae bacterium OUH 334697 = ATCC BAA-2682 = DSM 28341 draft genome.</title>
        <authorList>
            <person name="Sydenham T.V."/>
            <person name="Hasman H."/>
            <person name="Justesen U.S."/>
        </authorList>
    </citation>
    <scope>NUCLEOTIDE SEQUENCE [LARGE SCALE GENOMIC DNA]</scope>
    <source>
        <strain evidence="3 4">OUH 334697</strain>
    </source>
</reference>
<feature type="chain" id="PRO_5044321587" description="DUF2059 domain-containing protein" evidence="1">
    <location>
        <begin position="21"/>
        <end position="159"/>
    </location>
</feature>
<feature type="domain" description="DUF2059" evidence="2">
    <location>
        <begin position="86"/>
        <end position="144"/>
    </location>
</feature>